<dbReference type="NCBIfam" id="TIGR02555">
    <property type="entry name" value="OrgA_MxiK"/>
    <property type="match status" value="1"/>
</dbReference>
<reference evidence="1 2" key="1">
    <citation type="submission" date="2023-12" db="EMBL/GenBank/DDBJ databases">
        <title>Chromobacterium sp. strain TRC.1.1.SA producing antimicrobial pigment.</title>
        <authorList>
            <person name="Verma N."/>
            <person name="Choksket S."/>
            <person name="Pinnaka A.K."/>
            <person name="Korpole S."/>
        </authorList>
    </citation>
    <scope>NUCLEOTIDE SEQUENCE [LARGE SCALE GENOMIC DNA]</scope>
    <source>
        <strain evidence="1 2">TRC1.1.SA</strain>
    </source>
</reference>
<accession>A0ABV0CNM8</accession>
<gene>
    <name evidence="1" type="ORF">VA599_12920</name>
</gene>
<keyword evidence="2" id="KW-1185">Reference proteome</keyword>
<dbReference type="Proteomes" id="UP001405405">
    <property type="component" value="Unassembled WGS sequence"/>
</dbReference>
<comment type="caution">
    <text evidence="1">The sequence shown here is derived from an EMBL/GenBank/DDBJ whole genome shotgun (WGS) entry which is preliminary data.</text>
</comment>
<protein>
    <submittedName>
        <fullName evidence="1">Type III secretion apparatus protein OrgA/MxiK</fullName>
    </submittedName>
</protein>
<dbReference type="Pfam" id="PF09482">
    <property type="entry name" value="OrgA_MxiK"/>
    <property type="match status" value="1"/>
</dbReference>
<sequence>MAEHSGIEAELSPQVRAILFDPLSYLHPQRLRLPAALDTPRQRAVVNDMLISGHRLDSHWPAGPLNSATRQFLRHWPLLPQAAYLIGCQALRAALGWQGGLLRLPAWAQDFAVMRLNPPSGIAPSRPFSHNDLLRAGYSRVLAWKPELPSALAQRLPLPFPPIVDDAPAAPGAPDTLLLTLALQYAQRHPHVPPADSR</sequence>
<organism evidence="1 2">
    <name type="scientific">Chromobacterium indicum</name>
    <dbReference type="NCBI Taxonomy" id="3110228"/>
    <lineage>
        <taxon>Bacteria</taxon>
        <taxon>Pseudomonadati</taxon>
        <taxon>Pseudomonadota</taxon>
        <taxon>Betaproteobacteria</taxon>
        <taxon>Neisseriales</taxon>
        <taxon>Chromobacteriaceae</taxon>
        <taxon>Chromobacterium</taxon>
    </lineage>
</organism>
<proteinExistence type="predicted"/>
<evidence type="ECO:0000313" key="2">
    <source>
        <dbReference type="Proteomes" id="UP001405405"/>
    </source>
</evidence>
<dbReference type="EMBL" id="JAYFSJ010000008">
    <property type="protein sequence ID" value="MEN7431654.1"/>
    <property type="molecule type" value="Genomic_DNA"/>
</dbReference>
<dbReference type="InterPro" id="IPR013388">
    <property type="entry name" value="T3SS_OrgA/MxiK"/>
</dbReference>
<dbReference type="RefSeq" id="WP_346788893.1">
    <property type="nucleotide sequence ID" value="NZ_JAYFSJ010000008.1"/>
</dbReference>
<evidence type="ECO:0000313" key="1">
    <source>
        <dbReference type="EMBL" id="MEN7431654.1"/>
    </source>
</evidence>
<name>A0ABV0CNM8_9NEIS</name>